<comment type="caution">
    <text evidence="2">The sequence shown here is derived from an EMBL/GenBank/DDBJ whole genome shotgun (WGS) entry which is preliminary data.</text>
</comment>
<dbReference type="Pfam" id="PF01850">
    <property type="entry name" value="PIN"/>
    <property type="match status" value="1"/>
</dbReference>
<dbReference type="Proteomes" id="UP000683139">
    <property type="component" value="Unassembled WGS sequence"/>
</dbReference>
<feature type="domain" description="PIN" evidence="1">
    <location>
        <begin position="10"/>
        <end position="64"/>
    </location>
</feature>
<dbReference type="Gene3D" id="3.40.50.1010">
    <property type="entry name" value="5'-nuclease"/>
    <property type="match status" value="1"/>
</dbReference>
<accession>A0A919YKF0</accession>
<evidence type="ECO:0000259" key="1">
    <source>
        <dbReference type="Pfam" id="PF01850"/>
    </source>
</evidence>
<dbReference type="InterPro" id="IPR002716">
    <property type="entry name" value="PIN_dom"/>
</dbReference>
<gene>
    <name evidence="2" type="ORF">J40TS1_04720</name>
</gene>
<organism evidence="2 3">
    <name type="scientific">Paenibacillus montaniterrae</name>
    <dbReference type="NCBI Taxonomy" id="429341"/>
    <lineage>
        <taxon>Bacteria</taxon>
        <taxon>Bacillati</taxon>
        <taxon>Bacillota</taxon>
        <taxon>Bacilli</taxon>
        <taxon>Bacillales</taxon>
        <taxon>Paenibacillaceae</taxon>
        <taxon>Paenibacillus</taxon>
    </lineage>
</organism>
<dbReference type="EMBL" id="BOSE01000001">
    <property type="protein sequence ID" value="GIP14830.1"/>
    <property type="molecule type" value="Genomic_DNA"/>
</dbReference>
<keyword evidence="3" id="KW-1185">Reference proteome</keyword>
<dbReference type="InterPro" id="IPR029060">
    <property type="entry name" value="PIN-like_dom_sf"/>
</dbReference>
<proteinExistence type="predicted"/>
<sequence length="80" mass="9034">MEKQYKLILSHFPHLTILPIDNLVAERAAYLRGKYSIKTPDALIVATALVANADLFITNDQRLECIKEINCVSLSHLEQP</sequence>
<evidence type="ECO:0000313" key="3">
    <source>
        <dbReference type="Proteomes" id="UP000683139"/>
    </source>
</evidence>
<name>A0A919YKF0_9BACL</name>
<dbReference type="AlphaFoldDB" id="A0A919YKF0"/>
<evidence type="ECO:0000313" key="2">
    <source>
        <dbReference type="EMBL" id="GIP14830.1"/>
    </source>
</evidence>
<protein>
    <recommendedName>
        <fullName evidence="1">PIN domain-containing protein</fullName>
    </recommendedName>
</protein>
<reference evidence="2" key="1">
    <citation type="submission" date="2021-03" db="EMBL/GenBank/DDBJ databases">
        <title>Antimicrobial resistance genes in bacteria isolated from Japanese honey, and their potential for conferring macrolide and lincosamide resistance in the American foulbrood pathogen Paenibacillus larvae.</title>
        <authorList>
            <person name="Okamoto M."/>
            <person name="Kumagai M."/>
            <person name="Kanamori H."/>
            <person name="Takamatsu D."/>
        </authorList>
    </citation>
    <scope>NUCLEOTIDE SEQUENCE</scope>
    <source>
        <strain evidence="2">J40TS1</strain>
    </source>
</reference>
<dbReference type="SUPFAM" id="SSF88723">
    <property type="entry name" value="PIN domain-like"/>
    <property type="match status" value="1"/>
</dbReference>